<dbReference type="InterPro" id="IPR029063">
    <property type="entry name" value="SAM-dependent_MTases_sf"/>
</dbReference>
<protein>
    <submittedName>
        <fullName evidence="1">Uncharacterized protein</fullName>
    </submittedName>
</protein>
<reference evidence="1 2" key="1">
    <citation type="submission" date="2020-08" db="EMBL/GenBank/DDBJ databases">
        <title>Genomic Encyclopedia of Type Strains, Phase IV (KMG-V): Genome sequencing to study the core and pangenomes of soil and plant-associated prokaryotes.</title>
        <authorList>
            <person name="Whitman W."/>
        </authorList>
    </citation>
    <scope>NUCLEOTIDE SEQUENCE [LARGE SCALE GENOMIC DNA]</scope>
    <source>
        <strain evidence="1 2">SEMIA 4074</strain>
    </source>
</reference>
<dbReference type="RefSeq" id="WP_184457029.1">
    <property type="nucleotide sequence ID" value="NZ_JACIFV010000009.1"/>
</dbReference>
<gene>
    <name evidence="1" type="ORF">GGD53_002930</name>
</gene>
<accession>A0A7W6QA54</accession>
<evidence type="ECO:0000313" key="1">
    <source>
        <dbReference type="EMBL" id="MBB4192770.1"/>
    </source>
</evidence>
<dbReference type="EMBL" id="JACIFV010000009">
    <property type="protein sequence ID" value="MBB4192770.1"/>
    <property type="molecule type" value="Genomic_DNA"/>
</dbReference>
<dbReference type="SUPFAM" id="SSF53335">
    <property type="entry name" value="S-adenosyl-L-methionine-dependent methyltransferases"/>
    <property type="match status" value="1"/>
</dbReference>
<sequence length="211" mass="23418">MAMVAGVGMHSHADRQHDFYATPPEATRALLAIEDKWLPAGTIWEPACGDGAIAQVLTSAGRAVICTDIVDRGFPGTKVMSIFDADWRYRFPAIITNPPFKLAREFVDKALERAPYVAMLLRLAFLEGGARKPWFASVPLARVHVASRRLPMMHRDGWTGPKAGSAVCHAWFVFDKRHEGRPQVQWFDWKDYAPMAVANDNSPVGDMARAA</sequence>
<comment type="caution">
    <text evidence="1">The sequence shown here is derived from an EMBL/GenBank/DDBJ whole genome shotgun (WGS) entry which is preliminary data.</text>
</comment>
<name>A0A7W6QA54_9HYPH</name>
<dbReference type="Proteomes" id="UP000524492">
    <property type="component" value="Unassembled WGS sequence"/>
</dbReference>
<proteinExistence type="predicted"/>
<evidence type="ECO:0000313" key="2">
    <source>
        <dbReference type="Proteomes" id="UP000524492"/>
    </source>
</evidence>
<dbReference type="AlphaFoldDB" id="A0A7W6QA54"/>
<keyword evidence="2" id="KW-1185">Reference proteome</keyword>
<organism evidence="1 2">
    <name type="scientific">Rhizobium aethiopicum</name>
    <dbReference type="NCBI Taxonomy" id="1138170"/>
    <lineage>
        <taxon>Bacteria</taxon>
        <taxon>Pseudomonadati</taxon>
        <taxon>Pseudomonadota</taxon>
        <taxon>Alphaproteobacteria</taxon>
        <taxon>Hyphomicrobiales</taxon>
        <taxon>Rhizobiaceae</taxon>
        <taxon>Rhizobium/Agrobacterium group</taxon>
        <taxon>Rhizobium</taxon>
    </lineage>
</organism>